<gene>
    <name evidence="12" type="ORF">LSH36_689g00014</name>
</gene>
<evidence type="ECO:0000256" key="11">
    <source>
        <dbReference type="RuleBase" id="RU000488"/>
    </source>
</evidence>
<evidence type="ECO:0000256" key="3">
    <source>
        <dbReference type="ARBA" id="ARBA00022448"/>
    </source>
</evidence>
<dbReference type="FunFam" id="1.50.40.10:FF:000003">
    <property type="entry name" value="Putative calcium-binding mitochondrial carrier protein scamc-2"/>
    <property type="match status" value="1"/>
</dbReference>
<keyword evidence="4 10" id="KW-0812">Transmembrane</keyword>
<dbReference type="InterPro" id="IPR002067">
    <property type="entry name" value="MCP"/>
</dbReference>
<dbReference type="PANTHER" id="PTHR24089">
    <property type="entry name" value="SOLUTE CARRIER FAMILY 25"/>
    <property type="match status" value="1"/>
</dbReference>
<dbReference type="PRINTS" id="PR00926">
    <property type="entry name" value="MITOCARRIER"/>
</dbReference>
<evidence type="ECO:0000313" key="12">
    <source>
        <dbReference type="EMBL" id="KAK2145300.1"/>
    </source>
</evidence>
<keyword evidence="13" id="KW-1185">Reference proteome</keyword>
<evidence type="ECO:0000256" key="2">
    <source>
        <dbReference type="ARBA" id="ARBA00006375"/>
    </source>
</evidence>
<dbReference type="GO" id="GO:0055085">
    <property type="term" value="P:transmembrane transport"/>
    <property type="evidence" value="ECO:0007669"/>
    <property type="project" value="InterPro"/>
</dbReference>
<comment type="subcellular location">
    <subcellularLocation>
        <location evidence="1">Mitochondrion inner membrane</location>
        <topology evidence="1">Multi-pass membrane protein</topology>
    </subcellularLocation>
</comment>
<dbReference type="InterPro" id="IPR018108">
    <property type="entry name" value="MCP_transmembrane"/>
</dbReference>
<dbReference type="EMBL" id="JAODUP010000689">
    <property type="protein sequence ID" value="KAK2145300.1"/>
    <property type="molecule type" value="Genomic_DNA"/>
</dbReference>
<keyword evidence="5" id="KW-0677">Repeat</keyword>
<evidence type="ECO:0000313" key="13">
    <source>
        <dbReference type="Proteomes" id="UP001208570"/>
    </source>
</evidence>
<proteinExistence type="inferred from homology"/>
<feature type="repeat" description="Solcar" evidence="10">
    <location>
        <begin position="69"/>
        <end position="155"/>
    </location>
</feature>
<keyword evidence="7" id="KW-1133">Transmembrane helix</keyword>
<keyword evidence="8" id="KW-0496">Mitochondrion</keyword>
<protein>
    <submittedName>
        <fullName evidence="12">Uncharacterized protein</fullName>
    </submittedName>
</protein>
<dbReference type="GO" id="GO:0005743">
    <property type="term" value="C:mitochondrial inner membrane"/>
    <property type="evidence" value="ECO:0007669"/>
    <property type="project" value="UniProtKB-SubCell"/>
</dbReference>
<comment type="similarity">
    <text evidence="2 11">Belongs to the mitochondrial carrier (TC 2.A.29) family.</text>
</comment>
<dbReference type="Proteomes" id="UP001208570">
    <property type="component" value="Unassembled WGS sequence"/>
</dbReference>
<dbReference type="InterPro" id="IPR023395">
    <property type="entry name" value="MCP_dom_sf"/>
</dbReference>
<sequence length="353" mass="38448">MTATGGLIATVAGRSDLGRTLDVLYPPNSTLVTILRSFGARVQQEVQIIDLGEDALVPDDFTETELQTGMWWRHLVAGAAAGAVSRTCTAPLDRLKVLLQVHGSRISNLGIVSGFQYMLKEGGIKSLWRGNGINVIKIAPESAIKFMAYEQIKRVFKSGINRELGISERFAAGSLAGAISQTVIYPMEVLKTRLALRKTGQYSGVWDCACKICRHEGVKSFYRGYVPNILGIIPYAGIDLAVYETLKRVYITKHSPCEEPGIFVLLACGTTSSTCGQLASYPLALVRTKLQAKVIPKGGSDSMIDLFKTIIETEGPRGLYRGITPNFLKVAPAVSISYVVYEHVRKLLGVEMS</sequence>
<dbReference type="AlphaFoldDB" id="A0AAD9MTY0"/>
<dbReference type="PROSITE" id="PS50920">
    <property type="entry name" value="SOLCAR"/>
    <property type="match status" value="3"/>
</dbReference>
<evidence type="ECO:0000256" key="7">
    <source>
        <dbReference type="ARBA" id="ARBA00022989"/>
    </source>
</evidence>
<reference evidence="12" key="1">
    <citation type="journal article" date="2023" name="Mol. Biol. Evol.">
        <title>Third-Generation Sequencing Reveals the Adaptive Role of the Epigenome in Three Deep-Sea Polychaetes.</title>
        <authorList>
            <person name="Perez M."/>
            <person name="Aroh O."/>
            <person name="Sun Y."/>
            <person name="Lan Y."/>
            <person name="Juniper S.K."/>
            <person name="Young C.R."/>
            <person name="Angers B."/>
            <person name="Qian P.Y."/>
        </authorList>
    </citation>
    <scope>NUCLEOTIDE SEQUENCE</scope>
    <source>
        <strain evidence="12">P08H-3</strain>
    </source>
</reference>
<dbReference type="Gene3D" id="1.50.40.10">
    <property type="entry name" value="Mitochondrial carrier domain"/>
    <property type="match status" value="1"/>
</dbReference>
<evidence type="ECO:0000256" key="9">
    <source>
        <dbReference type="ARBA" id="ARBA00023136"/>
    </source>
</evidence>
<evidence type="ECO:0000256" key="8">
    <source>
        <dbReference type="ARBA" id="ARBA00023128"/>
    </source>
</evidence>
<accession>A0AAD9MTY0</accession>
<keyword evidence="6" id="KW-0999">Mitochondrion inner membrane</keyword>
<comment type="caution">
    <text evidence="12">The sequence shown here is derived from an EMBL/GenBank/DDBJ whole genome shotgun (WGS) entry which is preliminary data.</text>
</comment>
<name>A0AAD9MTY0_9ANNE</name>
<evidence type="ECO:0000256" key="1">
    <source>
        <dbReference type="ARBA" id="ARBA00004448"/>
    </source>
</evidence>
<feature type="repeat" description="Solcar" evidence="10">
    <location>
        <begin position="260"/>
        <end position="347"/>
    </location>
</feature>
<dbReference type="InterPro" id="IPR002167">
    <property type="entry name" value="GDC-like"/>
</dbReference>
<evidence type="ECO:0000256" key="5">
    <source>
        <dbReference type="ARBA" id="ARBA00022737"/>
    </source>
</evidence>
<dbReference type="Pfam" id="PF00153">
    <property type="entry name" value="Mito_carr"/>
    <property type="match status" value="3"/>
</dbReference>
<keyword evidence="3 11" id="KW-0813">Transport</keyword>
<evidence type="ECO:0000256" key="4">
    <source>
        <dbReference type="ARBA" id="ARBA00022692"/>
    </source>
</evidence>
<keyword evidence="9 10" id="KW-0472">Membrane</keyword>
<feature type="repeat" description="Solcar" evidence="10">
    <location>
        <begin position="164"/>
        <end position="249"/>
    </location>
</feature>
<evidence type="ECO:0000256" key="10">
    <source>
        <dbReference type="PROSITE-ProRule" id="PRU00282"/>
    </source>
</evidence>
<organism evidence="12 13">
    <name type="scientific">Paralvinella palmiformis</name>
    <dbReference type="NCBI Taxonomy" id="53620"/>
    <lineage>
        <taxon>Eukaryota</taxon>
        <taxon>Metazoa</taxon>
        <taxon>Spiralia</taxon>
        <taxon>Lophotrochozoa</taxon>
        <taxon>Annelida</taxon>
        <taxon>Polychaeta</taxon>
        <taxon>Sedentaria</taxon>
        <taxon>Canalipalpata</taxon>
        <taxon>Terebellida</taxon>
        <taxon>Terebelliformia</taxon>
        <taxon>Alvinellidae</taxon>
        <taxon>Paralvinella</taxon>
    </lineage>
</organism>
<dbReference type="SUPFAM" id="SSF103506">
    <property type="entry name" value="Mitochondrial carrier"/>
    <property type="match status" value="1"/>
</dbReference>
<evidence type="ECO:0000256" key="6">
    <source>
        <dbReference type="ARBA" id="ARBA00022792"/>
    </source>
</evidence>
<dbReference type="PRINTS" id="PR00928">
    <property type="entry name" value="GRAVESDC"/>
</dbReference>